<feature type="transmembrane region" description="Helical" evidence="1">
    <location>
        <begin position="7"/>
        <end position="26"/>
    </location>
</feature>
<organism evidence="2 3">
    <name type="scientific">Arthrobacter parietis</name>
    <dbReference type="NCBI Taxonomy" id="271434"/>
    <lineage>
        <taxon>Bacteria</taxon>
        <taxon>Bacillati</taxon>
        <taxon>Actinomycetota</taxon>
        <taxon>Actinomycetes</taxon>
        <taxon>Micrococcales</taxon>
        <taxon>Micrococcaceae</taxon>
        <taxon>Arthrobacter</taxon>
    </lineage>
</organism>
<dbReference type="Proteomes" id="UP001500974">
    <property type="component" value="Unassembled WGS sequence"/>
</dbReference>
<evidence type="ECO:0000313" key="2">
    <source>
        <dbReference type="EMBL" id="GAA2176349.1"/>
    </source>
</evidence>
<reference evidence="2 3" key="1">
    <citation type="journal article" date="2019" name="Int. J. Syst. Evol. Microbiol.">
        <title>The Global Catalogue of Microorganisms (GCM) 10K type strain sequencing project: providing services to taxonomists for standard genome sequencing and annotation.</title>
        <authorList>
            <consortium name="The Broad Institute Genomics Platform"/>
            <consortium name="The Broad Institute Genome Sequencing Center for Infectious Disease"/>
            <person name="Wu L."/>
            <person name="Ma J."/>
        </authorList>
    </citation>
    <scope>NUCLEOTIDE SEQUENCE [LARGE SCALE GENOMIC DNA]</scope>
    <source>
        <strain evidence="2 3">JCM 14917</strain>
    </source>
</reference>
<keyword evidence="1" id="KW-0812">Transmembrane</keyword>
<name>A0ABN3AZR8_9MICC</name>
<keyword evidence="1" id="KW-0472">Membrane</keyword>
<keyword evidence="1" id="KW-1133">Transmembrane helix</keyword>
<dbReference type="EMBL" id="BAAAON010000002">
    <property type="protein sequence ID" value="GAA2176349.1"/>
    <property type="molecule type" value="Genomic_DNA"/>
</dbReference>
<proteinExistence type="predicted"/>
<evidence type="ECO:0000313" key="3">
    <source>
        <dbReference type="Proteomes" id="UP001500974"/>
    </source>
</evidence>
<keyword evidence="3" id="KW-1185">Reference proteome</keyword>
<gene>
    <name evidence="2" type="ORF">GCM10009784_22430</name>
</gene>
<accession>A0ABN3AZR8</accession>
<comment type="caution">
    <text evidence="2">The sequence shown here is derived from an EMBL/GenBank/DDBJ whole genome shotgun (WGS) entry which is preliminary data.</text>
</comment>
<sequence>MGNTLKVLVTTVAISATLIALAVWVLSGITVLDAFAVVALSLLIALALRHLREKHVKLRADDEGQRHHRGRGGGGLM</sequence>
<protein>
    <submittedName>
        <fullName evidence="2">Uncharacterized protein</fullName>
    </submittedName>
</protein>
<feature type="transmembrane region" description="Helical" evidence="1">
    <location>
        <begin position="32"/>
        <end position="51"/>
    </location>
</feature>
<evidence type="ECO:0000256" key="1">
    <source>
        <dbReference type="SAM" id="Phobius"/>
    </source>
</evidence>